<sequence length="249" mass="27137">MQSPSPSLRIASFQRRPLFDDVDGIVQRLQADLAWCDAQGVQLAVFPECYLQGYASDRETVMRRALELDGEALATILRRLAPFKTMLVLGLSELRRADSAAALYNTAAVIHQGRLIGHYAKTHPNEAAFSAGEAYPIFELESRRFGINICNDANFAVPALRLSGQGAGLLCYPLNNMLLPATADKWRGQSVDNLRQRALDTGCWVISSDVVGEYAGKMSYGCTCIVNPAGDIVRQAAEGEEAVVLCDLP</sequence>
<comment type="caution">
    <text evidence="3">The sequence shown here is derived from an EMBL/GenBank/DDBJ whole genome shotgun (WGS) entry which is preliminary data.</text>
</comment>
<feature type="domain" description="CN hydrolase" evidence="2">
    <location>
        <begin position="8"/>
        <end position="249"/>
    </location>
</feature>
<dbReference type="RefSeq" id="WP_188564773.1">
    <property type="nucleotide sequence ID" value="NZ_BMED01000001.1"/>
</dbReference>
<organism evidence="3 4">
    <name type="scientific">Undibacterium terreum</name>
    <dbReference type="NCBI Taxonomy" id="1224302"/>
    <lineage>
        <taxon>Bacteria</taxon>
        <taxon>Pseudomonadati</taxon>
        <taxon>Pseudomonadota</taxon>
        <taxon>Betaproteobacteria</taxon>
        <taxon>Burkholderiales</taxon>
        <taxon>Oxalobacteraceae</taxon>
        <taxon>Undibacterium</taxon>
    </lineage>
</organism>
<reference evidence="3" key="1">
    <citation type="journal article" date="2014" name="Int. J. Syst. Evol. Microbiol.">
        <title>Complete genome sequence of Corynebacterium casei LMG S-19264T (=DSM 44701T), isolated from a smear-ripened cheese.</title>
        <authorList>
            <consortium name="US DOE Joint Genome Institute (JGI-PGF)"/>
            <person name="Walter F."/>
            <person name="Albersmeier A."/>
            <person name="Kalinowski J."/>
            <person name="Ruckert C."/>
        </authorList>
    </citation>
    <scope>NUCLEOTIDE SEQUENCE</scope>
    <source>
        <strain evidence="3">CGMCC 1.10998</strain>
    </source>
</reference>
<dbReference type="PANTHER" id="PTHR43674">
    <property type="entry name" value="NITRILASE C965.09-RELATED"/>
    <property type="match status" value="1"/>
</dbReference>
<gene>
    <name evidence="3" type="ORF">GCM10011396_09190</name>
</gene>
<keyword evidence="1" id="KW-0378">Hydrolase</keyword>
<dbReference type="GO" id="GO:0050126">
    <property type="term" value="F:N-carbamoylputrescine amidase activity"/>
    <property type="evidence" value="ECO:0007669"/>
    <property type="project" value="TreeGrafter"/>
</dbReference>
<dbReference type="Pfam" id="PF00795">
    <property type="entry name" value="CN_hydrolase"/>
    <property type="match status" value="1"/>
</dbReference>
<evidence type="ECO:0000256" key="1">
    <source>
        <dbReference type="ARBA" id="ARBA00022801"/>
    </source>
</evidence>
<evidence type="ECO:0000313" key="4">
    <source>
        <dbReference type="Proteomes" id="UP000637423"/>
    </source>
</evidence>
<dbReference type="AlphaFoldDB" id="A0A916XCX0"/>
<protein>
    <recommendedName>
        <fullName evidence="2">CN hydrolase domain-containing protein</fullName>
    </recommendedName>
</protein>
<dbReference type="PROSITE" id="PS50263">
    <property type="entry name" value="CN_HYDROLASE"/>
    <property type="match status" value="1"/>
</dbReference>
<dbReference type="InterPro" id="IPR036526">
    <property type="entry name" value="C-N_Hydrolase_sf"/>
</dbReference>
<name>A0A916XCX0_9BURK</name>
<evidence type="ECO:0000259" key="2">
    <source>
        <dbReference type="PROSITE" id="PS50263"/>
    </source>
</evidence>
<evidence type="ECO:0000313" key="3">
    <source>
        <dbReference type="EMBL" id="GGC64385.1"/>
    </source>
</evidence>
<dbReference type="Gene3D" id="3.60.110.10">
    <property type="entry name" value="Carbon-nitrogen hydrolase"/>
    <property type="match status" value="1"/>
</dbReference>
<dbReference type="EMBL" id="BMED01000001">
    <property type="protein sequence ID" value="GGC64385.1"/>
    <property type="molecule type" value="Genomic_DNA"/>
</dbReference>
<proteinExistence type="predicted"/>
<accession>A0A916XCX0</accession>
<dbReference type="SUPFAM" id="SSF56317">
    <property type="entry name" value="Carbon-nitrogen hydrolase"/>
    <property type="match status" value="1"/>
</dbReference>
<dbReference type="InterPro" id="IPR050345">
    <property type="entry name" value="Aliph_Amidase/BUP"/>
</dbReference>
<reference evidence="3" key="2">
    <citation type="submission" date="2020-09" db="EMBL/GenBank/DDBJ databases">
        <authorList>
            <person name="Sun Q."/>
            <person name="Zhou Y."/>
        </authorList>
    </citation>
    <scope>NUCLEOTIDE SEQUENCE</scope>
    <source>
        <strain evidence="3">CGMCC 1.10998</strain>
    </source>
</reference>
<keyword evidence="4" id="KW-1185">Reference proteome</keyword>
<dbReference type="InterPro" id="IPR003010">
    <property type="entry name" value="C-N_Hydrolase"/>
</dbReference>
<dbReference type="GO" id="GO:0033388">
    <property type="term" value="P:putrescine biosynthetic process from arginine"/>
    <property type="evidence" value="ECO:0007669"/>
    <property type="project" value="TreeGrafter"/>
</dbReference>
<dbReference type="Proteomes" id="UP000637423">
    <property type="component" value="Unassembled WGS sequence"/>
</dbReference>
<dbReference type="CDD" id="cd07197">
    <property type="entry name" value="nitrilase"/>
    <property type="match status" value="1"/>
</dbReference>
<dbReference type="PANTHER" id="PTHR43674:SF2">
    <property type="entry name" value="BETA-UREIDOPROPIONASE"/>
    <property type="match status" value="1"/>
</dbReference>